<evidence type="ECO:0000259" key="3">
    <source>
        <dbReference type="Pfam" id="PF04677"/>
    </source>
</evidence>
<feature type="domain" description="Cwf19-like protein C-terminal" evidence="2">
    <location>
        <begin position="489"/>
        <end position="559"/>
    </location>
</feature>
<gene>
    <name evidence="4" type="ORF">E3Q17_01815</name>
</gene>
<evidence type="ECO:0000259" key="2">
    <source>
        <dbReference type="Pfam" id="PF04676"/>
    </source>
</evidence>
<dbReference type="InterPro" id="IPR036265">
    <property type="entry name" value="HIT-like_sf"/>
</dbReference>
<dbReference type="SUPFAM" id="SSF54197">
    <property type="entry name" value="HIT-like"/>
    <property type="match status" value="1"/>
</dbReference>
<feature type="compositionally biased region" description="Polar residues" evidence="1">
    <location>
        <begin position="284"/>
        <end position="295"/>
    </location>
</feature>
<evidence type="ECO:0000313" key="4">
    <source>
        <dbReference type="EMBL" id="TIC01381.1"/>
    </source>
</evidence>
<dbReference type="GO" id="GO:0061632">
    <property type="term" value="F:RNA lariat debranching enzyme activator activity"/>
    <property type="evidence" value="ECO:0007669"/>
    <property type="project" value="TreeGrafter"/>
</dbReference>
<evidence type="ECO:0000313" key="5">
    <source>
        <dbReference type="Proteomes" id="UP000307169"/>
    </source>
</evidence>
<dbReference type="PANTHER" id="PTHR12072">
    <property type="entry name" value="CWF19, CELL CYCLE CONTROL PROTEIN"/>
    <property type="match status" value="1"/>
</dbReference>
<sequence>MSDSTKVLVVGPASTTIRALFDKISALTSKHNFNIALIAGDLFESSSEEELDDVLKGVLKPPMDIYYTLGSKPLHEKLIAKLGSDGSGMVAEGIFMLGELLAASHLYTGLRIGAFGGTHDPSTLAEKDEEDALHPKITATTLDKFAEYFETPTAASGGGGSLAAARAKAKQHSNTSLDILLTHTWPSNITLLSNKQLPSLPGLPMAHSWGNSAVTSALSYSTPKYVFSGGHNAFWEREPFIHPNGLSTRFVSLGQFGNTEKQRWFYAFTISPRTNGLKEDAPSGCTSSPLPTLTTAKKRGTGDKDENNSYIFAQQTSAYASVGGKGSKRGKKGHLQEITQDECWFCLSNPRVTKHLIVSIGEECYITLPKGQLPDAKDTAIPGGGHVLIIPISHYPNLFSLPAEIAQRVQSELLDCREALTKCYAKYDSVPVTFELGRYWSRGGHAHIQMVPVPKDLSPTLAQEFENEGVAQGVEWEADPQRALDDLEDGQSYLRVDLPDGKKFVHLIRPAPFNQQFARQVLANVLGIPDRADWRNCELPDDQETEIANDFRNAFNPFDKNVHYHGMNLRDDLEIVNAIYGDDTAVYNEKINQVTLKTCINIDQDVVISNGEQSTMIRVYQLPPITAYLTVDGDSLTLTKFDSVASKTAISETLEELIKEPTAEEDEEGILMRIMNTLHTLSLQELLVEFPETLNDVVTKLMDHNMRYTREEFEQMSHDYSTIGAVVGEEILNRYVYLREKHAAEQVTACPTSTTHQFVRAYAQAAENSSEKLALERKYGRKYLQRLLNVIFTFVISTNRQEEDNEEEIVFVDRPDDDEGLEIQLALMQIAEEHM</sequence>
<dbReference type="Gene3D" id="3.30.428.10">
    <property type="entry name" value="HIT-like"/>
    <property type="match status" value="1"/>
</dbReference>
<feature type="region of interest" description="Disordered" evidence="1">
    <location>
        <begin position="279"/>
        <end position="307"/>
    </location>
</feature>
<dbReference type="EMBL" id="SPRH01000017">
    <property type="protein sequence ID" value="TIC01381.1"/>
    <property type="molecule type" value="Genomic_DNA"/>
</dbReference>
<accession>A0A4T0M3G0</accession>
<dbReference type="Pfam" id="PF04676">
    <property type="entry name" value="CwfJ_C_2"/>
    <property type="match status" value="1"/>
</dbReference>
<feature type="domain" description="Cwf19-like C-terminal" evidence="3">
    <location>
        <begin position="336"/>
        <end position="465"/>
    </location>
</feature>
<dbReference type="AlphaFoldDB" id="A0A4T0M3G0"/>
<dbReference type="InterPro" id="IPR040194">
    <property type="entry name" value="Cwf19-like"/>
</dbReference>
<dbReference type="Pfam" id="PF04677">
    <property type="entry name" value="CwfJ_C_1"/>
    <property type="match status" value="1"/>
</dbReference>
<evidence type="ECO:0008006" key="6">
    <source>
        <dbReference type="Google" id="ProtNLM"/>
    </source>
</evidence>
<evidence type="ECO:0000256" key="1">
    <source>
        <dbReference type="SAM" id="MobiDB-lite"/>
    </source>
</evidence>
<dbReference type="Proteomes" id="UP000307169">
    <property type="component" value="Unassembled WGS sequence"/>
</dbReference>
<organism evidence="4 5">
    <name type="scientific">Wallemia mellicola</name>
    <dbReference type="NCBI Taxonomy" id="1708541"/>
    <lineage>
        <taxon>Eukaryota</taxon>
        <taxon>Fungi</taxon>
        <taxon>Dikarya</taxon>
        <taxon>Basidiomycota</taxon>
        <taxon>Wallemiomycotina</taxon>
        <taxon>Wallemiomycetes</taxon>
        <taxon>Wallemiales</taxon>
        <taxon>Wallemiaceae</taxon>
        <taxon>Wallemia</taxon>
    </lineage>
</organism>
<name>A0A4T0M3G0_9BASI</name>
<dbReference type="InterPro" id="IPR006767">
    <property type="entry name" value="Cwf19-like_C_dom-2"/>
</dbReference>
<comment type="caution">
    <text evidence="4">The sequence shown here is derived from an EMBL/GenBank/DDBJ whole genome shotgun (WGS) entry which is preliminary data.</text>
</comment>
<dbReference type="InterPro" id="IPR006768">
    <property type="entry name" value="Cwf19-like_C_dom-1"/>
</dbReference>
<dbReference type="GO" id="GO:0000398">
    <property type="term" value="P:mRNA splicing, via spliceosome"/>
    <property type="evidence" value="ECO:0007669"/>
    <property type="project" value="TreeGrafter"/>
</dbReference>
<dbReference type="PANTHER" id="PTHR12072:SF4">
    <property type="entry name" value="CWF19-LIKE PROTEIN 1"/>
    <property type="match status" value="1"/>
</dbReference>
<dbReference type="GO" id="GO:0071014">
    <property type="term" value="C:post-mRNA release spliceosomal complex"/>
    <property type="evidence" value="ECO:0007669"/>
    <property type="project" value="TreeGrafter"/>
</dbReference>
<reference evidence="4 5" key="1">
    <citation type="submission" date="2019-03" db="EMBL/GenBank/DDBJ databases">
        <title>Sequencing 25 genomes of Wallemia mellicola.</title>
        <authorList>
            <person name="Gostincar C."/>
        </authorList>
    </citation>
    <scope>NUCLEOTIDE SEQUENCE [LARGE SCALE GENOMIC DNA]</scope>
    <source>
        <strain evidence="4 5">EXF-1262</strain>
    </source>
</reference>
<proteinExistence type="predicted"/>
<protein>
    <recommendedName>
        <fullName evidence="6">Cwf19-like C-terminal domain-containing protein</fullName>
    </recommendedName>
</protein>